<evidence type="ECO:0000256" key="1">
    <source>
        <dbReference type="SAM" id="MobiDB-lite"/>
    </source>
</evidence>
<dbReference type="Proteomes" id="UP000013827">
    <property type="component" value="Unassembled WGS sequence"/>
</dbReference>
<accession>A0A0D3JV42</accession>
<sequence>MGTTPRDDPLLSILDRFTPLEARASLPPSKFVSPPGPAAEPIMRFVRECHREPVPHLTPNGPGQETLHERSAERHPDAARRAGAERAAAAVRADAAVAAFRRRLCPWQTLCEEASLQLMRRLDLPTLLALKGTDRASAARARATLASVRWRTTGSNGADLAARLPEAKAAGWLRSRITPSSDFASLTARALRAELEVALSLPPGALRKRRAWLDRLIL</sequence>
<evidence type="ECO:0000313" key="2">
    <source>
        <dbReference type="EnsemblProtists" id="EOD27377"/>
    </source>
</evidence>
<dbReference type="KEGG" id="ehx:EMIHUDRAFT_254330"/>
<name>A0A0D3JV42_EMIH1</name>
<reference evidence="2" key="2">
    <citation type="submission" date="2024-10" db="UniProtKB">
        <authorList>
            <consortium name="EnsemblProtists"/>
        </authorList>
    </citation>
    <scope>IDENTIFICATION</scope>
</reference>
<evidence type="ECO:0000313" key="3">
    <source>
        <dbReference type="Proteomes" id="UP000013827"/>
    </source>
</evidence>
<dbReference type="AlphaFoldDB" id="A0A0D3JV42"/>
<feature type="compositionally biased region" description="Basic and acidic residues" evidence="1">
    <location>
        <begin position="66"/>
        <end position="82"/>
    </location>
</feature>
<feature type="region of interest" description="Disordered" evidence="1">
    <location>
        <begin position="53"/>
        <end position="82"/>
    </location>
</feature>
<organism evidence="2 3">
    <name type="scientific">Emiliania huxleyi (strain CCMP1516)</name>
    <dbReference type="NCBI Taxonomy" id="280463"/>
    <lineage>
        <taxon>Eukaryota</taxon>
        <taxon>Haptista</taxon>
        <taxon>Haptophyta</taxon>
        <taxon>Prymnesiophyceae</taxon>
        <taxon>Isochrysidales</taxon>
        <taxon>Noelaerhabdaceae</taxon>
        <taxon>Emiliania</taxon>
    </lineage>
</organism>
<dbReference type="EnsemblProtists" id="EOD27377">
    <property type="protein sequence ID" value="EOD27377"/>
    <property type="gene ID" value="EMIHUDRAFT_254330"/>
</dbReference>
<proteinExistence type="predicted"/>
<dbReference type="RefSeq" id="XP_005779806.1">
    <property type="nucleotide sequence ID" value="XM_005779749.1"/>
</dbReference>
<keyword evidence="3" id="KW-1185">Reference proteome</keyword>
<dbReference type="PaxDb" id="2903-EOD27377"/>
<dbReference type="GeneID" id="17272924"/>
<dbReference type="HOGENOM" id="CLU_1269811_0_0_1"/>
<protein>
    <submittedName>
        <fullName evidence="2">Uncharacterized protein</fullName>
    </submittedName>
</protein>
<reference evidence="3" key="1">
    <citation type="journal article" date="2013" name="Nature">
        <title>Pan genome of the phytoplankton Emiliania underpins its global distribution.</title>
        <authorList>
            <person name="Read B.A."/>
            <person name="Kegel J."/>
            <person name="Klute M.J."/>
            <person name="Kuo A."/>
            <person name="Lefebvre S.C."/>
            <person name="Maumus F."/>
            <person name="Mayer C."/>
            <person name="Miller J."/>
            <person name="Monier A."/>
            <person name="Salamov A."/>
            <person name="Young J."/>
            <person name="Aguilar M."/>
            <person name="Claverie J.M."/>
            <person name="Frickenhaus S."/>
            <person name="Gonzalez K."/>
            <person name="Herman E.K."/>
            <person name="Lin Y.C."/>
            <person name="Napier J."/>
            <person name="Ogata H."/>
            <person name="Sarno A.F."/>
            <person name="Shmutz J."/>
            <person name="Schroeder D."/>
            <person name="de Vargas C."/>
            <person name="Verret F."/>
            <person name="von Dassow P."/>
            <person name="Valentin K."/>
            <person name="Van de Peer Y."/>
            <person name="Wheeler G."/>
            <person name="Dacks J.B."/>
            <person name="Delwiche C.F."/>
            <person name="Dyhrman S.T."/>
            <person name="Glockner G."/>
            <person name="John U."/>
            <person name="Richards T."/>
            <person name="Worden A.Z."/>
            <person name="Zhang X."/>
            <person name="Grigoriev I.V."/>
            <person name="Allen A.E."/>
            <person name="Bidle K."/>
            <person name="Borodovsky M."/>
            <person name="Bowler C."/>
            <person name="Brownlee C."/>
            <person name="Cock J.M."/>
            <person name="Elias M."/>
            <person name="Gladyshev V.N."/>
            <person name="Groth M."/>
            <person name="Guda C."/>
            <person name="Hadaegh A."/>
            <person name="Iglesias-Rodriguez M.D."/>
            <person name="Jenkins J."/>
            <person name="Jones B.M."/>
            <person name="Lawson T."/>
            <person name="Leese F."/>
            <person name="Lindquist E."/>
            <person name="Lobanov A."/>
            <person name="Lomsadze A."/>
            <person name="Malik S.B."/>
            <person name="Marsh M.E."/>
            <person name="Mackinder L."/>
            <person name="Mock T."/>
            <person name="Mueller-Roeber B."/>
            <person name="Pagarete A."/>
            <person name="Parker M."/>
            <person name="Probert I."/>
            <person name="Quesneville H."/>
            <person name="Raines C."/>
            <person name="Rensing S.A."/>
            <person name="Riano-Pachon D.M."/>
            <person name="Richier S."/>
            <person name="Rokitta S."/>
            <person name="Shiraiwa Y."/>
            <person name="Soanes D.M."/>
            <person name="van der Giezen M."/>
            <person name="Wahlund T.M."/>
            <person name="Williams B."/>
            <person name="Wilson W."/>
            <person name="Wolfe G."/>
            <person name="Wurch L.L."/>
        </authorList>
    </citation>
    <scope>NUCLEOTIDE SEQUENCE</scope>
</reference>